<dbReference type="EMBL" id="JNOC01000035">
    <property type="protein sequence ID" value="KPH55594.1"/>
    <property type="molecule type" value="Genomic_DNA"/>
</dbReference>
<reference evidence="1 2" key="1">
    <citation type="submission" date="2014-06" db="EMBL/GenBank/DDBJ databases">
        <title>Helicobacter pullorum isolates in fresh chicken meat - phenotypic and genotypic features.</title>
        <authorList>
            <person name="Borges V."/>
            <person name="Santos A."/>
            <person name="Correia C.B."/>
            <person name="Saraiva M."/>
            <person name="Menard A."/>
            <person name="Vieira L."/>
            <person name="Sampaio D.A."/>
            <person name="Gomes J.P."/>
            <person name="Oleastro M."/>
        </authorList>
    </citation>
    <scope>NUCLEOTIDE SEQUENCE [LARGE SCALE GENOMIC DNA]</scope>
    <source>
        <strain evidence="1 2">229334/12</strain>
    </source>
</reference>
<gene>
    <name evidence="1" type="ORF">HPU229334_07125</name>
</gene>
<accession>A0A0N1EKK8</accession>
<evidence type="ECO:0000313" key="1">
    <source>
        <dbReference type="EMBL" id="KPH55594.1"/>
    </source>
</evidence>
<evidence type="ECO:0000313" key="2">
    <source>
        <dbReference type="Proteomes" id="UP000037997"/>
    </source>
</evidence>
<sequence length="100" mass="11758">MANPCGFKARVRQLFLFPKKKISYFLSKESNKQRNNCNECVEIHYGFLVGVFLPTPNLIAKKSPASKETKPNQIQEVHNGFQYIHFYPSCQMDRKLYHKF</sequence>
<comment type="caution">
    <text evidence="1">The sequence shown here is derived from an EMBL/GenBank/DDBJ whole genome shotgun (WGS) entry which is preliminary data.</text>
</comment>
<name>A0A0N1EKK8_9HELI</name>
<dbReference type="Proteomes" id="UP000037997">
    <property type="component" value="Unassembled WGS sequence"/>
</dbReference>
<organism evidence="1 2">
    <name type="scientific">Helicobacter pullorum</name>
    <dbReference type="NCBI Taxonomy" id="35818"/>
    <lineage>
        <taxon>Bacteria</taxon>
        <taxon>Pseudomonadati</taxon>
        <taxon>Campylobacterota</taxon>
        <taxon>Epsilonproteobacteria</taxon>
        <taxon>Campylobacterales</taxon>
        <taxon>Helicobacteraceae</taxon>
        <taxon>Helicobacter</taxon>
    </lineage>
</organism>
<dbReference type="AlphaFoldDB" id="A0A0N1EKK8"/>
<dbReference type="PATRIC" id="fig|35818.11.peg.1410"/>
<protein>
    <submittedName>
        <fullName evidence="1">Uncharacterized protein</fullName>
    </submittedName>
</protein>
<proteinExistence type="predicted"/>